<evidence type="ECO:0000313" key="2">
    <source>
        <dbReference type="EnsemblMetazoa" id="MESCA009422-PA"/>
    </source>
</evidence>
<dbReference type="EnsemblMetazoa" id="MESCA009422-RA">
    <property type="protein sequence ID" value="MESCA009422-PA"/>
    <property type="gene ID" value="MESCA009422"/>
</dbReference>
<reference evidence="2" key="2">
    <citation type="submission" date="2015-06" db="UniProtKB">
        <authorList>
            <consortium name="EnsemblMetazoa"/>
        </authorList>
    </citation>
    <scope>IDENTIFICATION</scope>
</reference>
<feature type="compositionally biased region" description="Low complexity" evidence="1">
    <location>
        <begin position="161"/>
        <end position="173"/>
    </location>
</feature>
<dbReference type="Proteomes" id="UP000015102">
    <property type="component" value="Unassembled WGS sequence"/>
</dbReference>
<proteinExistence type="predicted"/>
<sequence>MRARNTTAVFLCLSPSPCESIGSVSDDVFFEKENGNAEADEIGKPTSTTRPKSQIVENSDIQEYLHSFERRNSDTSFLVNRRSSVGERMNLAEEIRKLSDHLMMLAEINKTLGKDKEKEKDNSGELTPTPENSVSQPSFLPKPKTSKLSVRLQKSIEETPTLTTTSSTSSTSSVQKMVIF</sequence>
<keyword evidence="3" id="KW-1185">Reference proteome</keyword>
<name>T1GZW4_MEGSC</name>
<organism evidence="2 3">
    <name type="scientific">Megaselia scalaris</name>
    <name type="common">Humpbacked fly</name>
    <name type="synonym">Phora scalaris</name>
    <dbReference type="NCBI Taxonomy" id="36166"/>
    <lineage>
        <taxon>Eukaryota</taxon>
        <taxon>Metazoa</taxon>
        <taxon>Ecdysozoa</taxon>
        <taxon>Arthropoda</taxon>
        <taxon>Hexapoda</taxon>
        <taxon>Insecta</taxon>
        <taxon>Pterygota</taxon>
        <taxon>Neoptera</taxon>
        <taxon>Endopterygota</taxon>
        <taxon>Diptera</taxon>
        <taxon>Brachycera</taxon>
        <taxon>Muscomorpha</taxon>
        <taxon>Platypezoidea</taxon>
        <taxon>Phoridae</taxon>
        <taxon>Megaseliini</taxon>
        <taxon>Megaselia</taxon>
    </lineage>
</organism>
<protein>
    <submittedName>
        <fullName evidence="2">Uncharacterized protein</fullName>
    </submittedName>
</protein>
<evidence type="ECO:0000256" key="1">
    <source>
        <dbReference type="SAM" id="MobiDB-lite"/>
    </source>
</evidence>
<dbReference type="HOGENOM" id="CLU_1497926_0_0_1"/>
<dbReference type="STRING" id="36166.T1GZW4"/>
<dbReference type="EMBL" id="CAQQ02387206">
    <property type="status" value="NOT_ANNOTATED_CDS"/>
    <property type="molecule type" value="Genomic_DNA"/>
</dbReference>
<feature type="compositionally biased region" description="Basic and acidic residues" evidence="1">
    <location>
        <begin position="112"/>
        <end position="123"/>
    </location>
</feature>
<reference evidence="3" key="1">
    <citation type="submission" date="2013-02" db="EMBL/GenBank/DDBJ databases">
        <authorList>
            <person name="Hughes D."/>
        </authorList>
    </citation>
    <scope>NUCLEOTIDE SEQUENCE</scope>
    <source>
        <strain>Durham</strain>
        <strain evidence="3">NC isolate 2 -- Noor lab</strain>
    </source>
</reference>
<feature type="region of interest" description="Disordered" evidence="1">
    <location>
        <begin position="111"/>
        <end position="180"/>
    </location>
</feature>
<evidence type="ECO:0000313" key="3">
    <source>
        <dbReference type="Proteomes" id="UP000015102"/>
    </source>
</evidence>
<dbReference type="EMBL" id="CAQQ02387207">
    <property type="status" value="NOT_ANNOTATED_CDS"/>
    <property type="molecule type" value="Genomic_DNA"/>
</dbReference>
<feature type="compositionally biased region" description="Polar residues" evidence="1">
    <location>
        <begin position="124"/>
        <end position="138"/>
    </location>
</feature>
<accession>T1GZW4</accession>
<dbReference type="AlphaFoldDB" id="T1GZW4"/>